<dbReference type="PRINTS" id="PR00364">
    <property type="entry name" value="DISEASERSIST"/>
</dbReference>
<dbReference type="PROSITE" id="PS51450">
    <property type="entry name" value="LRR"/>
    <property type="match status" value="2"/>
</dbReference>
<evidence type="ECO:0000313" key="13">
    <source>
        <dbReference type="EMBL" id="OAY71842.1"/>
    </source>
</evidence>
<accession>A0A199V431</accession>
<dbReference type="Gene3D" id="3.40.50.300">
    <property type="entry name" value="P-loop containing nucleotide triphosphate hydrolases"/>
    <property type="match status" value="1"/>
</dbReference>
<name>A0A199V431_ANACO</name>
<dbReference type="Pfam" id="PF00931">
    <property type="entry name" value="NB-ARC"/>
    <property type="match status" value="1"/>
</dbReference>
<dbReference type="SUPFAM" id="SSF52540">
    <property type="entry name" value="P-loop containing nucleoside triphosphate hydrolases"/>
    <property type="match status" value="1"/>
</dbReference>
<feature type="domain" description="Disease resistance N-terminal" evidence="10">
    <location>
        <begin position="14"/>
        <end position="95"/>
    </location>
</feature>
<dbReference type="Gene3D" id="1.20.5.4130">
    <property type="match status" value="1"/>
</dbReference>
<dbReference type="AlphaFoldDB" id="A0A199V431"/>
<evidence type="ECO:0000256" key="1">
    <source>
        <dbReference type="ARBA" id="ARBA00008894"/>
    </source>
</evidence>
<dbReference type="Gene3D" id="1.10.8.430">
    <property type="entry name" value="Helical domain of apoptotic protease-activating factors"/>
    <property type="match status" value="1"/>
</dbReference>
<feature type="transmembrane region" description="Helical" evidence="8">
    <location>
        <begin position="1218"/>
        <end position="1238"/>
    </location>
</feature>
<keyword evidence="4" id="KW-0547">Nucleotide-binding</keyword>
<evidence type="ECO:0000256" key="7">
    <source>
        <dbReference type="SAM" id="MobiDB-lite"/>
    </source>
</evidence>
<evidence type="ECO:0000259" key="11">
    <source>
        <dbReference type="Pfam" id="PF23559"/>
    </source>
</evidence>
<dbReference type="InterPro" id="IPR036388">
    <property type="entry name" value="WH-like_DNA-bd_sf"/>
</dbReference>
<gene>
    <name evidence="13" type="ORF">ACMD2_05013</name>
</gene>
<evidence type="ECO:0000256" key="2">
    <source>
        <dbReference type="ARBA" id="ARBA00022614"/>
    </source>
</evidence>
<dbReference type="Pfam" id="PF23598">
    <property type="entry name" value="LRR_14"/>
    <property type="match status" value="1"/>
</dbReference>
<dbReference type="InterPro" id="IPR027417">
    <property type="entry name" value="P-loop_NTPase"/>
</dbReference>
<evidence type="ECO:0000259" key="12">
    <source>
        <dbReference type="Pfam" id="PF23598"/>
    </source>
</evidence>
<evidence type="ECO:0000313" key="14">
    <source>
        <dbReference type="Proteomes" id="UP000092600"/>
    </source>
</evidence>
<dbReference type="GO" id="GO:0043531">
    <property type="term" value="F:ADP binding"/>
    <property type="evidence" value="ECO:0007669"/>
    <property type="project" value="InterPro"/>
</dbReference>
<feature type="domain" description="NB-ARC" evidence="9">
    <location>
        <begin position="181"/>
        <end position="352"/>
    </location>
</feature>
<dbReference type="GO" id="GO:0005524">
    <property type="term" value="F:ATP binding"/>
    <property type="evidence" value="ECO:0007669"/>
    <property type="project" value="UniProtKB-KW"/>
</dbReference>
<dbReference type="GO" id="GO:0002758">
    <property type="term" value="P:innate immune response-activating signaling pathway"/>
    <property type="evidence" value="ECO:0007669"/>
    <property type="project" value="UniProtKB-ARBA"/>
</dbReference>
<feature type="compositionally biased region" description="Pro residues" evidence="7">
    <location>
        <begin position="1034"/>
        <end position="1049"/>
    </location>
</feature>
<feature type="region of interest" description="Disordered" evidence="7">
    <location>
        <begin position="1168"/>
        <end position="1206"/>
    </location>
</feature>
<dbReference type="FunFam" id="3.40.50.300:FF:001091">
    <property type="entry name" value="Probable disease resistance protein At1g61300"/>
    <property type="match status" value="1"/>
</dbReference>
<organism evidence="13 14">
    <name type="scientific">Ananas comosus</name>
    <name type="common">Pineapple</name>
    <name type="synonym">Ananas ananas</name>
    <dbReference type="NCBI Taxonomy" id="4615"/>
    <lineage>
        <taxon>Eukaryota</taxon>
        <taxon>Viridiplantae</taxon>
        <taxon>Streptophyta</taxon>
        <taxon>Embryophyta</taxon>
        <taxon>Tracheophyta</taxon>
        <taxon>Spermatophyta</taxon>
        <taxon>Magnoliopsida</taxon>
        <taxon>Liliopsida</taxon>
        <taxon>Poales</taxon>
        <taxon>Bromeliaceae</taxon>
        <taxon>Bromelioideae</taxon>
        <taxon>Ananas</taxon>
    </lineage>
</organism>
<dbReference type="InterPro" id="IPR041118">
    <property type="entry name" value="Rx_N"/>
</dbReference>
<comment type="similarity">
    <text evidence="1">Belongs to the disease resistance NB-LRR family.</text>
</comment>
<evidence type="ECO:0000256" key="3">
    <source>
        <dbReference type="ARBA" id="ARBA00022737"/>
    </source>
</evidence>
<keyword evidence="2" id="KW-0433">Leucine-rich repeat</keyword>
<keyword evidence="8" id="KW-1133">Transmembrane helix</keyword>
<dbReference type="InterPro" id="IPR002182">
    <property type="entry name" value="NB-ARC"/>
</dbReference>
<keyword evidence="3" id="KW-0677">Repeat</keyword>
<dbReference type="InterPro" id="IPR055414">
    <property type="entry name" value="LRR_R13L4/SHOC2-like"/>
</dbReference>
<keyword evidence="8" id="KW-0472">Membrane</keyword>
<dbReference type="InterPro" id="IPR003591">
    <property type="entry name" value="Leu-rich_rpt_typical-subtyp"/>
</dbReference>
<dbReference type="InterPro" id="IPR058922">
    <property type="entry name" value="WHD_DRP"/>
</dbReference>
<dbReference type="FunFam" id="1.10.10.10:FF:000322">
    <property type="entry name" value="Probable disease resistance protein At1g63360"/>
    <property type="match status" value="1"/>
</dbReference>
<keyword evidence="5" id="KW-0611">Plant defense</keyword>
<dbReference type="PANTHER" id="PTHR36766">
    <property type="entry name" value="PLANT BROAD-SPECTRUM MILDEW RESISTANCE PROTEIN RPW8"/>
    <property type="match status" value="1"/>
</dbReference>
<proteinExistence type="inferred from homology"/>
<feature type="compositionally biased region" description="Basic residues" evidence="7">
    <location>
        <begin position="1183"/>
        <end position="1192"/>
    </location>
</feature>
<dbReference type="Pfam" id="PF18052">
    <property type="entry name" value="Rx_N"/>
    <property type="match status" value="1"/>
</dbReference>
<keyword evidence="6" id="KW-0067">ATP-binding</keyword>
<dbReference type="Pfam" id="PF23559">
    <property type="entry name" value="WHD_DRP"/>
    <property type="match status" value="1"/>
</dbReference>
<dbReference type="Gene3D" id="1.10.10.10">
    <property type="entry name" value="Winged helix-like DNA-binding domain superfamily/Winged helix DNA-binding domain"/>
    <property type="match status" value="1"/>
</dbReference>
<dbReference type="EMBL" id="LSRQ01003332">
    <property type="protein sequence ID" value="OAY71842.1"/>
    <property type="molecule type" value="Genomic_DNA"/>
</dbReference>
<dbReference type="SUPFAM" id="SSF52058">
    <property type="entry name" value="L domain-like"/>
    <property type="match status" value="1"/>
</dbReference>
<evidence type="ECO:0000256" key="4">
    <source>
        <dbReference type="ARBA" id="ARBA00022741"/>
    </source>
</evidence>
<feature type="domain" description="Disease resistance protein winged helix" evidence="11">
    <location>
        <begin position="435"/>
        <end position="505"/>
    </location>
</feature>
<evidence type="ECO:0000256" key="5">
    <source>
        <dbReference type="ARBA" id="ARBA00022821"/>
    </source>
</evidence>
<dbReference type="CDD" id="cd14798">
    <property type="entry name" value="RX-CC_like"/>
    <property type="match status" value="1"/>
</dbReference>
<reference evidence="13 14" key="1">
    <citation type="journal article" date="2016" name="DNA Res.">
        <title>The draft genome of MD-2 pineapple using hybrid error correction of long reads.</title>
        <authorList>
            <person name="Redwan R.M."/>
            <person name="Saidin A."/>
            <person name="Kumar S.V."/>
        </authorList>
    </citation>
    <scope>NUCLEOTIDE SEQUENCE [LARGE SCALE GENOMIC DNA]</scope>
    <source>
        <strain evidence="14">cv. MD2</strain>
        <tissue evidence="13">Leaf</tissue>
    </source>
</reference>
<feature type="domain" description="Disease resistance R13L4/SHOC-2-like LRR" evidence="12">
    <location>
        <begin position="570"/>
        <end position="875"/>
    </location>
</feature>
<sequence>MAMILSAFIPDMATRLGELMKSEVTKLLGITGDAKKLQRRLEMVTEFLEDAEKKKTQNDEIKNWLKELRETIYEADNIIDQCWIEAEKHKTKEQQASAILHKFHSWIIGRPLLPIVSCCDKVELRYEIANNLRRLNQKVNAILKGKSQLLLISTVPNKQTTKLSRKMSQVLESDTVGTDIETDTDNLVKMLTEKEKEDHLLFAIVGLGGIGKTTLAKRINENERIRGVFEIILWVCVSKDLSDTSLLTKIIDLAGGDSTEARFIAQLEPILAKTIAQKRFLLVLDDVWDAQIWEDLLKTPLKDGARGSRVLITTRYESVAKKMGAVHVHNVKQLSTEHGWMLLSRSVTPNEEEIHNLRNIGKKIVGKCNGLPLAIKTIAGVLRTRERSKKEWKRVYESKSWSWKELPPQEVMGALYLSYNDLPPHLRQCFLYCSLFPADFTINRRILIQQWISEGLVEMKKDDSTLEEIAEEYCNELVVRNLLQIEHEYRNGKSFKMHTLLQSLAQFLSREEIFKDDLEFDLSSTTRRVSLASKGIMGIPNEVKKQESLRTLLLSMNPLKGGGLDDIFVKLRCLRVLDLSETAIKQIPDTLRNLVHLRYLNLSSTRLREIPESIRHLWNLQFLGLKECKRLRALPKGLEQLRRLRSLDLAGTEISDVPFKIGKLKLLNTLSGFVVNGAVASEEELNGCTLEEIKHLSELRTLQIVNLERAMNHINARGAELKNKPHLTELELGCSSESRDYYSFELPTTIKRVEEIFEELCPPPCLESLKITNYFGTKYPSWISTALLPNLRRLDLSNCRLCRRLPPLGQLPKLKFLSITDSYVIEAIGDEMVGTEEQVAFPKLEKFHIRNMANLANWSGFETGTLPLLQSFQLESCPKVRSLPDGLQRATALRELWVVDAKILEVIENLETLEELSVWNTPRLEKITNLPSLKELSISYCPALKTVETIGTLRRVHIYDYDMQEIPQWVGLNSSTIRSLDLACSDELLKRCTIGGANWELIKDIEHVHGYSNTRTYFSYKRSTFSFDTNIETTPPPPPPPPPPPLPPPQEEEEEEEKEESSVHKTQDNGVAANEENAKTSHESPLNATLHEPQTNKEEEVVHTTKDASLILDSSPANSNSNPKFEADEVAVPSLHRNALCGISSNTEEDEFVDAAACFSPIRGGHVEAPASEVAPPPPPPPPHRHRRRRRRRQDDVAADAPSATWRAEGAASVRDRLVLVLAFVSITQLFISFWLVLKVWAKVK</sequence>
<dbReference type="InterPro" id="IPR032675">
    <property type="entry name" value="LRR_dom_sf"/>
</dbReference>
<dbReference type="PANTHER" id="PTHR36766:SF70">
    <property type="entry name" value="DISEASE RESISTANCE PROTEIN RGA4"/>
    <property type="match status" value="1"/>
</dbReference>
<dbReference type="GO" id="GO:0009626">
    <property type="term" value="P:plant-type hypersensitive response"/>
    <property type="evidence" value="ECO:0007669"/>
    <property type="project" value="UniProtKB-ARBA"/>
</dbReference>
<feature type="compositionally biased region" description="Basic and acidic residues" evidence="7">
    <location>
        <begin position="1094"/>
        <end position="1103"/>
    </location>
</feature>
<dbReference type="Gene3D" id="3.80.10.10">
    <property type="entry name" value="Ribonuclease Inhibitor"/>
    <property type="match status" value="3"/>
</dbReference>
<dbReference type="SMART" id="SM00369">
    <property type="entry name" value="LRR_TYP"/>
    <property type="match status" value="4"/>
</dbReference>
<dbReference type="GO" id="GO:0042742">
    <property type="term" value="P:defense response to bacterium"/>
    <property type="evidence" value="ECO:0007669"/>
    <property type="project" value="UniProtKB-ARBA"/>
</dbReference>
<protein>
    <submittedName>
        <fullName evidence="13">Putative disease resistance protein RGA3</fullName>
    </submittedName>
</protein>
<dbReference type="InterPro" id="IPR042197">
    <property type="entry name" value="Apaf_helical"/>
</dbReference>
<dbReference type="InterPro" id="IPR038005">
    <property type="entry name" value="RX-like_CC"/>
</dbReference>
<evidence type="ECO:0000256" key="6">
    <source>
        <dbReference type="ARBA" id="ARBA00022840"/>
    </source>
</evidence>
<comment type="caution">
    <text evidence="13">The sequence shown here is derived from an EMBL/GenBank/DDBJ whole genome shotgun (WGS) entry which is preliminary data.</text>
</comment>
<dbReference type="InterPro" id="IPR001611">
    <property type="entry name" value="Leu-rich_rpt"/>
</dbReference>
<evidence type="ECO:0000259" key="10">
    <source>
        <dbReference type="Pfam" id="PF18052"/>
    </source>
</evidence>
<dbReference type="Proteomes" id="UP000092600">
    <property type="component" value="Unassembled WGS sequence"/>
</dbReference>
<feature type="region of interest" description="Disordered" evidence="7">
    <location>
        <begin position="1027"/>
        <end position="1103"/>
    </location>
</feature>
<feature type="compositionally biased region" description="Acidic residues" evidence="7">
    <location>
        <begin position="1050"/>
        <end position="1059"/>
    </location>
</feature>
<evidence type="ECO:0000256" key="8">
    <source>
        <dbReference type="SAM" id="Phobius"/>
    </source>
</evidence>
<keyword evidence="8" id="KW-0812">Transmembrane</keyword>
<evidence type="ECO:0000259" key="9">
    <source>
        <dbReference type="Pfam" id="PF00931"/>
    </source>
</evidence>